<proteinExistence type="predicted"/>
<evidence type="ECO:0000313" key="3">
    <source>
        <dbReference type="EMBL" id="CAL1151068.1"/>
    </source>
</evidence>
<feature type="compositionally biased region" description="Basic residues" evidence="1">
    <location>
        <begin position="1587"/>
        <end position="1613"/>
    </location>
</feature>
<evidence type="ECO:0000256" key="1">
    <source>
        <dbReference type="SAM" id="MobiDB-lite"/>
    </source>
</evidence>
<dbReference type="EMBL" id="CAMXCT030002369">
    <property type="protein sequence ID" value="CAL4785005.1"/>
    <property type="molecule type" value="Genomic_DNA"/>
</dbReference>
<organism evidence="2">
    <name type="scientific">Cladocopium goreaui</name>
    <dbReference type="NCBI Taxonomy" id="2562237"/>
    <lineage>
        <taxon>Eukaryota</taxon>
        <taxon>Sar</taxon>
        <taxon>Alveolata</taxon>
        <taxon>Dinophyceae</taxon>
        <taxon>Suessiales</taxon>
        <taxon>Symbiodiniaceae</taxon>
        <taxon>Cladocopium</taxon>
    </lineage>
</organism>
<feature type="region of interest" description="Disordered" evidence="1">
    <location>
        <begin position="1051"/>
        <end position="1116"/>
    </location>
</feature>
<dbReference type="EMBL" id="CAMXCT010002369">
    <property type="protein sequence ID" value="CAI3997693.1"/>
    <property type="molecule type" value="Genomic_DNA"/>
</dbReference>
<name>A0A9P1CUG1_9DINO</name>
<dbReference type="Proteomes" id="UP001152797">
    <property type="component" value="Unassembled WGS sequence"/>
</dbReference>
<feature type="region of interest" description="Disordered" evidence="1">
    <location>
        <begin position="1585"/>
        <end position="1651"/>
    </location>
</feature>
<reference evidence="2" key="1">
    <citation type="submission" date="2022-10" db="EMBL/GenBank/DDBJ databases">
        <authorList>
            <person name="Chen Y."/>
            <person name="Dougan E. K."/>
            <person name="Chan C."/>
            <person name="Rhodes N."/>
            <person name="Thang M."/>
        </authorList>
    </citation>
    <scope>NUCLEOTIDE SEQUENCE</scope>
</reference>
<feature type="region of interest" description="Disordered" evidence="1">
    <location>
        <begin position="1511"/>
        <end position="1569"/>
    </location>
</feature>
<evidence type="ECO:0000313" key="4">
    <source>
        <dbReference type="Proteomes" id="UP001152797"/>
    </source>
</evidence>
<dbReference type="EMBL" id="CAMXCT020002369">
    <property type="protein sequence ID" value="CAL1151068.1"/>
    <property type="molecule type" value="Genomic_DNA"/>
</dbReference>
<accession>A0A9P1CUG1</accession>
<feature type="compositionally biased region" description="Basic and acidic residues" evidence="1">
    <location>
        <begin position="1554"/>
        <end position="1566"/>
    </location>
</feature>
<comment type="caution">
    <text evidence="2">The sequence shown here is derived from an EMBL/GenBank/DDBJ whole genome shotgun (WGS) entry which is preliminary data.</text>
</comment>
<feature type="region of interest" description="Disordered" evidence="1">
    <location>
        <begin position="1483"/>
        <end position="1502"/>
    </location>
</feature>
<sequence>MAISQKADDHIKKVMGSSLGPIQKWKSIRDMLLDAGIAYSTTAKASAFIVHPKNRSGALISPHGCHRKGLQIMKAGADISLLKNSVAMELNPSMQEREKQVQPFLKLTESTQLLSPVLGTERYASLSSGHTCQFIKACMHGCHTEEEALGGVTGKLGTHVWEHDHDLKKMVEVGWEWVILPHTLDVKFPKLAELIQHALNTPNSVFGTQSEFELAASIWEVVSSTSSKEVNWDEVSTSNGQLIDFLNVFSKEFGESAVLGQDFFCAVTDAVISQEDLYPFLRCAFMAANLTCGRARCVDGFARLLTKSDFEKCKSSKLKLKVSEIEAVLGTMWQQVCQANPGDKHHSFKAFGKACIRSVLMLVGKWKQGRENKEYKDMGEIKDAFNDDIGSKPSASQASSSTGTSINAAQVSKPVGLNDAKDPMFLAKQSMELEVGKCYHHKDWSQHVWLLTEIHSDHLVLQAQELFGNVGSKKTTTVKATEITKELKPSKAKAPAWLEPSVAASLLPVLVGKEENDRAFIFGVLFGMCKAYNKKVLIQDSPVKQIWCPAQVNKGELFLIPMTDKVDKITLKPPGKVYAKVQYGGADWYIAPPKLWKCNDGKWSGMVVPFWVVHGNTSKDSCNMAMEMKDVKGMKVQVLVNTKQIPANSLLMSMDMNCKRQNSEQQAPAKRPKANRKRLMPWSCAQSCSEPMLVHEHMPSKMHEYTPNDADGCCCFMFALNRQLGHLEYCSFDSLKAFLVLPFPAMEDAKLSVQHCITIDSTQKSWKIPGNFMKTGDDGTQWLQIRASSFGLCNVMTKDKLDAKARPTLRESMGCKKLIEKRNEMVFGAGSSGDALFGDAPPKKKLKAKEKIPADDSLGIHLDEEGPSGTANAAATPGESPGIAGCDDVKQHLLNRYIETPAKLSITNTDSLVIHGTSDCTDDEKVIVGKYFKVGMKDHMPIFRAQDKRDELSVSSIFFIWWDALNKLWFVSFMPVIDTGRDSDEWTPAYVHAAISEDLSQVWCPWNNETPCSLKVSLGFEFAHEKYLDMKRKLEMWQDWWHAGGQNELHDVPPEYPPPPPKAGGVKRQAPPLEPPAWRERGICQPPPPPPVPTGSEGSKGSKGSKGAGKGEEGEQHVLSYSWKSRAVALVGALEMNLPQRFKENPQFDSMLRMHKETDVEESIMNCKGLGLMNDRIFQVDLLALWCVVAILCSAAMWSVDDICKELADIAQLIAGKKSDDPFCQALIQTSCSKIKGLVVLAPCDALKIKNAAMVLGDDFTNAIWACLEKRLTSVGSELGTPQGPQGMSVCTKPQTLLHPFNYMTAADWKELEHQETSWARKQTIVALRLKLLGIVSMSEKTMKSCLALLACTLTVVPDEKMMYSMLQEFKATFASTSCAVQFSNLTMYPENASDLPQNVFQAAFGSEQPCPKVIDKFNLVARKVILRNTSKHMRGTGGKCADQHQASAGSSLSHGMGMNDMMSNPMLHMFNMMCNKLMGMNSPGDVHGHSQNQQGKGGQVTLHNFKPKTLLALGDVPGPDPANTESKLALPCPAPETEQAAATPVPSTQTQKGESHEELAEHDSEPDYEQAAFDALKARNAFQKVAKTKGKGKGKAKAKAKAKTKPHAKAKAKAATTKRSSTSSSSSAKKMKKLDYKVPPPSEAQLQSTPRNYYNKHYHKCKELAINCGYSDTEAKEFAKKARATAVELWDKQLS</sequence>
<protein>
    <submittedName>
        <fullName evidence="2">Uncharacterized protein</fullName>
    </submittedName>
</protein>
<feature type="compositionally biased region" description="Low complexity" evidence="1">
    <location>
        <begin position="1614"/>
        <end position="1629"/>
    </location>
</feature>
<feature type="region of interest" description="Disordered" evidence="1">
    <location>
        <begin position="1434"/>
        <end position="1458"/>
    </location>
</feature>
<dbReference type="OrthoDB" id="410564at2759"/>
<gene>
    <name evidence="2" type="ORF">C1SCF055_LOCUS24050</name>
</gene>
<evidence type="ECO:0000313" key="2">
    <source>
        <dbReference type="EMBL" id="CAI3997693.1"/>
    </source>
</evidence>
<feature type="compositionally biased region" description="Polar residues" evidence="1">
    <location>
        <begin position="1445"/>
        <end position="1454"/>
    </location>
</feature>
<feature type="region of interest" description="Disordered" evidence="1">
    <location>
        <begin position="856"/>
        <end position="881"/>
    </location>
</feature>
<feature type="compositionally biased region" description="Low complexity" evidence="1">
    <location>
        <begin position="1536"/>
        <end position="1545"/>
    </location>
</feature>
<reference evidence="3" key="2">
    <citation type="submission" date="2024-04" db="EMBL/GenBank/DDBJ databases">
        <authorList>
            <person name="Chen Y."/>
            <person name="Shah S."/>
            <person name="Dougan E. K."/>
            <person name="Thang M."/>
            <person name="Chan C."/>
        </authorList>
    </citation>
    <scope>NUCLEOTIDE SEQUENCE [LARGE SCALE GENOMIC DNA]</scope>
</reference>
<keyword evidence="4" id="KW-1185">Reference proteome</keyword>